<dbReference type="EMBL" id="CP018791">
    <property type="protein sequence ID" value="ARR02017.1"/>
    <property type="molecule type" value="Genomic_DNA"/>
</dbReference>
<protein>
    <submittedName>
        <fullName evidence="1">Uncharacterized protein</fullName>
    </submittedName>
</protein>
<reference evidence="1 2" key="1">
    <citation type="journal article" date="2017" name="Genome Biol. Evol.">
        <title>Comparative Genomic Analysis Identifies a Campylobacter Clade Deficient in Selenium Metabolism.</title>
        <authorList>
            <person name="Miller W.G."/>
            <person name="Yee E."/>
            <person name="Lopes B.S."/>
            <person name="Chapman M.H."/>
            <person name="Huynh S."/>
            <person name="Bono J.L."/>
            <person name="Parker C.T."/>
            <person name="Strachan N.J.C."/>
            <person name="Forbes K.J."/>
        </authorList>
    </citation>
    <scope>NUCLEOTIDE SEQUENCE [LARGE SCALE GENOMIC DNA]</scope>
    <source>
        <strain evidence="1 2">RM8964</strain>
    </source>
</reference>
<proteinExistence type="predicted"/>
<gene>
    <name evidence="1" type="ORF">CVIC8964_0601</name>
</gene>
<dbReference type="RefSeq" id="WP_086276297.1">
    <property type="nucleotide sequence ID" value="NZ_CP018791.1"/>
</dbReference>
<evidence type="ECO:0000313" key="2">
    <source>
        <dbReference type="Proteomes" id="UP000194265"/>
    </source>
</evidence>
<dbReference type="AlphaFoldDB" id="A0A1X9T0F4"/>
<evidence type="ECO:0000313" key="1">
    <source>
        <dbReference type="EMBL" id="ARR02017.1"/>
    </source>
</evidence>
<sequence>MNWLNQFKSALVSEDLDKIEYLTNHYPSKLSPDELECTAALLKNSVELFRTKQKELEVELSKAKKAKKYDF</sequence>
<organism evidence="1 2">
    <name type="scientific">Campylobacter vicugnae</name>
    <dbReference type="NCBI Taxonomy" id="1660076"/>
    <lineage>
        <taxon>Bacteria</taxon>
        <taxon>Pseudomonadati</taxon>
        <taxon>Campylobacterota</taxon>
        <taxon>Epsilonproteobacteria</taxon>
        <taxon>Campylobacterales</taxon>
        <taxon>Campylobacteraceae</taxon>
        <taxon>Campylobacter</taxon>
    </lineage>
</organism>
<dbReference type="STRING" id="1660074.CVIC8964_0601"/>
<dbReference type="OrthoDB" id="5339942at2"/>
<dbReference type="Proteomes" id="UP000194265">
    <property type="component" value="Chromosome"/>
</dbReference>
<name>A0A1X9T0F4_9BACT</name>
<accession>A0A1X9T0F4</accession>